<dbReference type="GO" id="GO:0016616">
    <property type="term" value="F:oxidoreductase activity, acting on the CH-OH group of donors, NAD or NADP as acceptor"/>
    <property type="evidence" value="ECO:0007669"/>
    <property type="project" value="TreeGrafter"/>
</dbReference>
<sequence length="237" mass="26431">MGKTAVITGADRGLGLAVVKEFLEKGYKVFAGQYMAEWGELADLKKEYDEGLYIIPLDVGNDISVKNAFDLVAKETDSIDMLVNNAGIAGSAGDIYELEELERGLAMYNTNCLGALRMVHAFLPLLERGGEKRLCFVSSEAGSISVCHRQEGYVYPMSKTALNMAVRLLFEELNPRGYTFRLYHPGWVKSYMSGRKSKAGKYEPEESAASACQFFAQNLVHEDVLKMYDNEFAVWPF</sequence>
<keyword evidence="2" id="KW-1185">Reference proteome</keyword>
<name>A0A1M6PQA5_9FIRM</name>
<dbReference type="Pfam" id="PF00106">
    <property type="entry name" value="adh_short"/>
    <property type="match status" value="1"/>
</dbReference>
<organism evidence="1 2">
    <name type="scientific">Anaerocolumna jejuensis DSM 15929</name>
    <dbReference type="NCBI Taxonomy" id="1121322"/>
    <lineage>
        <taxon>Bacteria</taxon>
        <taxon>Bacillati</taxon>
        <taxon>Bacillota</taxon>
        <taxon>Clostridia</taxon>
        <taxon>Lachnospirales</taxon>
        <taxon>Lachnospiraceae</taxon>
        <taxon>Anaerocolumna</taxon>
    </lineage>
</organism>
<accession>A0A1M6PQA5</accession>
<dbReference type="Gene3D" id="3.40.50.720">
    <property type="entry name" value="NAD(P)-binding Rossmann-like Domain"/>
    <property type="match status" value="1"/>
</dbReference>
<dbReference type="EMBL" id="FRAC01000009">
    <property type="protein sequence ID" value="SHK10038.1"/>
    <property type="molecule type" value="Genomic_DNA"/>
</dbReference>
<dbReference type="AlphaFoldDB" id="A0A1M6PQA5"/>
<dbReference type="InterPro" id="IPR002347">
    <property type="entry name" value="SDR_fam"/>
</dbReference>
<proteinExistence type="predicted"/>
<dbReference type="Proteomes" id="UP000184386">
    <property type="component" value="Unassembled WGS sequence"/>
</dbReference>
<dbReference type="RefSeq" id="WP_073274780.1">
    <property type="nucleotide sequence ID" value="NZ_FRAC01000009.1"/>
</dbReference>
<dbReference type="PRINTS" id="PR00081">
    <property type="entry name" value="GDHRDH"/>
</dbReference>
<dbReference type="SUPFAM" id="SSF51735">
    <property type="entry name" value="NAD(P)-binding Rossmann-fold domains"/>
    <property type="match status" value="1"/>
</dbReference>
<dbReference type="InterPro" id="IPR036291">
    <property type="entry name" value="NAD(P)-bd_dom_sf"/>
</dbReference>
<evidence type="ECO:0000313" key="1">
    <source>
        <dbReference type="EMBL" id="SHK10038.1"/>
    </source>
</evidence>
<dbReference type="PANTHER" id="PTHR45458">
    <property type="entry name" value="SHORT-CHAIN DEHYDROGENASE/REDUCTASE SDR"/>
    <property type="match status" value="1"/>
</dbReference>
<evidence type="ECO:0000313" key="2">
    <source>
        <dbReference type="Proteomes" id="UP000184386"/>
    </source>
</evidence>
<dbReference type="PANTHER" id="PTHR45458:SF1">
    <property type="entry name" value="SHORT CHAIN DEHYDROGENASE"/>
    <property type="match status" value="1"/>
</dbReference>
<dbReference type="STRING" id="1121322.SAMN02745136_01686"/>
<dbReference type="OrthoDB" id="9803333at2"/>
<dbReference type="InterPro" id="IPR052184">
    <property type="entry name" value="SDR_enzymes"/>
</dbReference>
<reference evidence="1 2" key="1">
    <citation type="submission" date="2016-11" db="EMBL/GenBank/DDBJ databases">
        <authorList>
            <person name="Jaros S."/>
            <person name="Januszkiewicz K."/>
            <person name="Wedrychowicz H."/>
        </authorList>
    </citation>
    <scope>NUCLEOTIDE SEQUENCE [LARGE SCALE GENOMIC DNA]</scope>
    <source>
        <strain evidence="1 2">DSM 15929</strain>
    </source>
</reference>
<gene>
    <name evidence="1" type="ORF">SAMN02745136_01686</name>
</gene>
<protein>
    <submittedName>
        <fullName evidence="1">NAD(P)-dependent dehydrogenase, short-chain alcohol dehydrogenase family</fullName>
    </submittedName>
</protein>